<protein>
    <submittedName>
        <fullName evidence="2">Uncharacterized protein</fullName>
    </submittedName>
</protein>
<feature type="region of interest" description="Disordered" evidence="1">
    <location>
        <begin position="103"/>
        <end position="122"/>
    </location>
</feature>
<comment type="caution">
    <text evidence="2">The sequence shown here is derived from an EMBL/GenBank/DDBJ whole genome shotgun (WGS) entry which is preliminary data.</text>
</comment>
<feature type="compositionally biased region" description="Basic and acidic residues" evidence="1">
    <location>
        <begin position="425"/>
        <end position="440"/>
    </location>
</feature>
<dbReference type="EMBL" id="BKCJ010060635">
    <property type="protein sequence ID" value="GEW49208.1"/>
    <property type="molecule type" value="Genomic_DNA"/>
</dbReference>
<sequence length="440" mass="49435">GRYNHIKDQDKNVISIDTFLKLHAWIETVISKGDPLLEDQCPKPQVTAPLPIGASISALTPLQKNLEKPNPKIAVAREKRINRVLREQRLSVQVLEPPRVRKKRRVQKNIEPTQSGSEVEKEVVDLSGNTRVSSPPVIDVPPSSCQEHHDTHKIHSQSSHHGSEDESVGNRYVPNWRLRNDLRVCTFHACKELVSHLATPAEDEFLGALSNVKVISCAYQTLGQSVVAQGEILKRHEQLNHDYNEGFNNKLSLIESAHSGCASRKKELTDVMKDLERERDEWVLEGEKRALSVELARSEVDRQKLVHEFIPVVVRRLHTSVEYRQALAVPVSLCYTAGWLGGISLGRSEEEIAGLLAETKDLDIEGPKSWETKYRELFAKQVPYVQKVADSYLLPTADLLRVSPDIPAPRLTAEVTGSTGEQANDIDRRLPPSHHEIVSM</sequence>
<dbReference type="AlphaFoldDB" id="A0A699GU82"/>
<feature type="region of interest" description="Disordered" evidence="1">
    <location>
        <begin position="130"/>
        <end position="168"/>
    </location>
</feature>
<evidence type="ECO:0000313" key="2">
    <source>
        <dbReference type="EMBL" id="GEW49208.1"/>
    </source>
</evidence>
<feature type="region of interest" description="Disordered" evidence="1">
    <location>
        <begin position="411"/>
        <end position="440"/>
    </location>
</feature>
<evidence type="ECO:0000256" key="1">
    <source>
        <dbReference type="SAM" id="MobiDB-lite"/>
    </source>
</evidence>
<proteinExistence type="predicted"/>
<feature type="compositionally biased region" description="Low complexity" evidence="1">
    <location>
        <begin position="132"/>
        <end position="144"/>
    </location>
</feature>
<accession>A0A699GU82</accession>
<organism evidence="2">
    <name type="scientific">Tanacetum cinerariifolium</name>
    <name type="common">Dalmatian daisy</name>
    <name type="synonym">Chrysanthemum cinerariifolium</name>
    <dbReference type="NCBI Taxonomy" id="118510"/>
    <lineage>
        <taxon>Eukaryota</taxon>
        <taxon>Viridiplantae</taxon>
        <taxon>Streptophyta</taxon>
        <taxon>Embryophyta</taxon>
        <taxon>Tracheophyta</taxon>
        <taxon>Spermatophyta</taxon>
        <taxon>Magnoliopsida</taxon>
        <taxon>eudicotyledons</taxon>
        <taxon>Gunneridae</taxon>
        <taxon>Pentapetalae</taxon>
        <taxon>asterids</taxon>
        <taxon>campanulids</taxon>
        <taxon>Asterales</taxon>
        <taxon>Asteraceae</taxon>
        <taxon>Asteroideae</taxon>
        <taxon>Anthemideae</taxon>
        <taxon>Anthemidinae</taxon>
        <taxon>Tanacetum</taxon>
    </lineage>
</organism>
<reference evidence="2" key="1">
    <citation type="journal article" date="2019" name="Sci. Rep.">
        <title>Draft genome of Tanacetum cinerariifolium, the natural source of mosquito coil.</title>
        <authorList>
            <person name="Yamashiro T."/>
            <person name="Shiraishi A."/>
            <person name="Satake H."/>
            <person name="Nakayama K."/>
        </authorList>
    </citation>
    <scope>NUCLEOTIDE SEQUENCE</scope>
</reference>
<feature type="non-terminal residue" evidence="2">
    <location>
        <position position="1"/>
    </location>
</feature>
<name>A0A699GU82_TANCI</name>
<gene>
    <name evidence="2" type="ORF">Tci_221184</name>
</gene>